<dbReference type="EMBL" id="RQTK01001194">
    <property type="protein sequence ID" value="RUS71568.1"/>
    <property type="molecule type" value="Genomic_DNA"/>
</dbReference>
<dbReference type="Proteomes" id="UP000271974">
    <property type="component" value="Unassembled WGS sequence"/>
</dbReference>
<dbReference type="OrthoDB" id="2019572at2759"/>
<dbReference type="Pfam" id="PF02485">
    <property type="entry name" value="Branch"/>
    <property type="match status" value="2"/>
</dbReference>
<evidence type="ECO:0000256" key="8">
    <source>
        <dbReference type="ARBA" id="ARBA00023136"/>
    </source>
</evidence>
<sequence length="552" mass="63718">MAGFSSSSHYVESQKQFREASPLNLRQQVICAIMAGLGFSVFITIHIFFTLVTLDSNAAPNIPSTDTLFQEHEPALKYDILSKANEKWPELIHQDQNISNNAKKFKEFGERFFRRTSKKFQQSSVDCSALYAGDARSVRRAVGISKVLASLEKVKHAKSERTVKLKWLESIPRPPKLVEREVKTWPTWEFQRLTNLWYVRATRNCERFIQTRGYITSPLTLEEEEFPIAFSLIVYKDIEMVERLLRSVYRPQNRYCIHVDLKADPEFLMAVKAVARCFRDNVRMSSERVAVKWGTFSVLEPELICMRDLLAVDSGQAPGLAWGWTKGGAGRERPKWKYFLTLTGQEFPLKTNFELVKILKAFNGANNQEGTIETAEKERWEVPPPHGIRPVKGSIHTIINRATVDFIINSPVAKDFLAWLWDTKFPDETLFASINYNPQLGIPGTYNGSDMERVTQFARFKKWYIEPWVRVCPSRLVVRDICILSIGDLRDLAESPNLFANKFFLDQDRIVVGCLEEKLFNDTRDEFLEKKTFSTEHYANQDFVINQVRTPL</sequence>
<evidence type="ECO:0000256" key="4">
    <source>
        <dbReference type="ARBA" id="ARBA00022679"/>
    </source>
</evidence>
<evidence type="ECO:0000256" key="1">
    <source>
        <dbReference type="ARBA" id="ARBA00004606"/>
    </source>
</evidence>
<evidence type="ECO:0000256" key="2">
    <source>
        <dbReference type="ARBA" id="ARBA00004922"/>
    </source>
</evidence>
<reference evidence="12 13" key="1">
    <citation type="submission" date="2019-01" db="EMBL/GenBank/DDBJ databases">
        <title>A draft genome assembly of the solar-powered sea slug Elysia chlorotica.</title>
        <authorList>
            <person name="Cai H."/>
            <person name="Li Q."/>
            <person name="Fang X."/>
            <person name="Li J."/>
            <person name="Curtis N.E."/>
            <person name="Altenburger A."/>
            <person name="Shibata T."/>
            <person name="Feng M."/>
            <person name="Maeda T."/>
            <person name="Schwartz J.A."/>
            <person name="Shigenobu S."/>
            <person name="Lundholm N."/>
            <person name="Nishiyama T."/>
            <person name="Yang H."/>
            <person name="Hasebe M."/>
            <person name="Li S."/>
            <person name="Pierce S.K."/>
            <person name="Wang J."/>
        </authorList>
    </citation>
    <scope>NUCLEOTIDE SEQUENCE [LARGE SCALE GENOMIC DNA]</scope>
    <source>
        <strain evidence="12">EC2010</strain>
        <tissue evidence="12">Whole organism of an adult</tissue>
    </source>
</reference>
<proteinExistence type="inferred from homology"/>
<comment type="pathway">
    <text evidence="2">Protein modification; protein glycosylation.</text>
</comment>
<dbReference type="InterPro" id="IPR003406">
    <property type="entry name" value="Glyco_trans_14"/>
</dbReference>
<keyword evidence="4" id="KW-0808">Transferase</keyword>
<keyword evidence="13" id="KW-1185">Reference proteome</keyword>
<name>A0A433SQP0_ELYCH</name>
<evidence type="ECO:0000256" key="11">
    <source>
        <dbReference type="SAM" id="Phobius"/>
    </source>
</evidence>
<dbReference type="AlphaFoldDB" id="A0A433SQP0"/>
<keyword evidence="7 11" id="KW-1133">Transmembrane helix</keyword>
<comment type="subcellular location">
    <subcellularLocation>
        <location evidence="1">Membrane</location>
        <topology evidence="1">Single-pass type II membrane protein</topology>
    </subcellularLocation>
</comment>
<evidence type="ECO:0000256" key="9">
    <source>
        <dbReference type="ARBA" id="ARBA00023180"/>
    </source>
</evidence>
<keyword evidence="6" id="KW-0735">Signal-anchor</keyword>
<feature type="transmembrane region" description="Helical" evidence="11">
    <location>
        <begin position="29"/>
        <end position="54"/>
    </location>
</feature>
<dbReference type="STRING" id="188477.A0A433SQP0"/>
<keyword evidence="3" id="KW-0328">Glycosyltransferase</keyword>
<dbReference type="GO" id="GO:0008375">
    <property type="term" value="F:acetylglucosaminyltransferase activity"/>
    <property type="evidence" value="ECO:0007669"/>
    <property type="project" value="TreeGrafter"/>
</dbReference>
<evidence type="ECO:0000313" key="12">
    <source>
        <dbReference type="EMBL" id="RUS71568.1"/>
    </source>
</evidence>
<keyword evidence="5 11" id="KW-0812">Transmembrane</keyword>
<protein>
    <recommendedName>
        <fullName evidence="14">Protein xylosyltransferase</fullName>
    </recommendedName>
</protein>
<keyword evidence="9" id="KW-0325">Glycoprotein</keyword>
<evidence type="ECO:0000256" key="5">
    <source>
        <dbReference type="ARBA" id="ARBA00022692"/>
    </source>
</evidence>
<keyword evidence="8 11" id="KW-0472">Membrane</keyword>
<dbReference type="PANTHER" id="PTHR19297">
    <property type="entry name" value="GLYCOSYLTRANSFERASE 14 FAMILY MEMBER"/>
    <property type="match status" value="1"/>
</dbReference>
<comment type="similarity">
    <text evidence="10">Belongs to the glycosyltransferase 14 family.</text>
</comment>
<evidence type="ECO:0000256" key="3">
    <source>
        <dbReference type="ARBA" id="ARBA00022676"/>
    </source>
</evidence>
<evidence type="ECO:0000256" key="10">
    <source>
        <dbReference type="ARBA" id="ARBA00038150"/>
    </source>
</evidence>
<organism evidence="12 13">
    <name type="scientific">Elysia chlorotica</name>
    <name type="common">Eastern emerald elysia</name>
    <name type="synonym">Sea slug</name>
    <dbReference type="NCBI Taxonomy" id="188477"/>
    <lineage>
        <taxon>Eukaryota</taxon>
        <taxon>Metazoa</taxon>
        <taxon>Spiralia</taxon>
        <taxon>Lophotrochozoa</taxon>
        <taxon>Mollusca</taxon>
        <taxon>Gastropoda</taxon>
        <taxon>Heterobranchia</taxon>
        <taxon>Euthyneura</taxon>
        <taxon>Panpulmonata</taxon>
        <taxon>Sacoglossa</taxon>
        <taxon>Placobranchoidea</taxon>
        <taxon>Plakobranchidae</taxon>
        <taxon>Elysia</taxon>
    </lineage>
</organism>
<evidence type="ECO:0000256" key="7">
    <source>
        <dbReference type="ARBA" id="ARBA00022989"/>
    </source>
</evidence>
<evidence type="ECO:0000256" key="6">
    <source>
        <dbReference type="ARBA" id="ARBA00022968"/>
    </source>
</evidence>
<gene>
    <name evidence="12" type="ORF">EGW08_020671</name>
</gene>
<dbReference type="GO" id="GO:0016020">
    <property type="term" value="C:membrane"/>
    <property type="evidence" value="ECO:0007669"/>
    <property type="project" value="UniProtKB-SubCell"/>
</dbReference>
<dbReference type="PANTHER" id="PTHR19297:SF185">
    <property type="entry name" value="BETA-1,3-GALACTOSYL-O-GLYCOSYL-GLYCOPROTEIN BETA-1,6-N-ACETYLGLUCOSAMINYLTRANSFERASE 3"/>
    <property type="match status" value="1"/>
</dbReference>
<evidence type="ECO:0000313" key="13">
    <source>
        <dbReference type="Proteomes" id="UP000271974"/>
    </source>
</evidence>
<comment type="caution">
    <text evidence="12">The sequence shown here is derived from an EMBL/GenBank/DDBJ whole genome shotgun (WGS) entry which is preliminary data.</text>
</comment>
<accession>A0A433SQP0</accession>
<evidence type="ECO:0008006" key="14">
    <source>
        <dbReference type="Google" id="ProtNLM"/>
    </source>
</evidence>